<name>A0A9P1CT60_9DINO</name>
<evidence type="ECO:0000256" key="1">
    <source>
        <dbReference type="SAM" id="MobiDB-lite"/>
    </source>
</evidence>
<protein>
    <submittedName>
        <fullName evidence="4">Retrovirus-related Pol polyprotein from transposon TNT 1-94</fullName>
    </submittedName>
</protein>
<gene>
    <name evidence="2" type="ORF">C1SCF055_LOCUS22386</name>
</gene>
<dbReference type="EMBL" id="CAMXCT030002124">
    <property type="protein sequence ID" value="CAL4783173.1"/>
    <property type="molecule type" value="Genomic_DNA"/>
</dbReference>
<dbReference type="InterPro" id="IPR012337">
    <property type="entry name" value="RNaseH-like_sf"/>
</dbReference>
<evidence type="ECO:0000313" key="3">
    <source>
        <dbReference type="EMBL" id="CAL1149236.1"/>
    </source>
</evidence>
<feature type="region of interest" description="Disordered" evidence="1">
    <location>
        <begin position="463"/>
        <end position="639"/>
    </location>
</feature>
<sequence length="1268" mass="144243">MPLKKATRFVGQEEIVAELRKRCPGNHEHFPIEGSVRTKDGTISLSSWAGGYPVPLCRAIMTGVINYIHRPDGKQVYVLEDHVAEESYQDGMDAIREEEEQIAEELAEPEEDERRAVPREVQKAVEFAHRQLGHPSRDTLVRMLRISGATEEAIRHARRWRCEVCSQQQPPKHPMASTPTLRPYGFNRKIHIDIKFVFDSRGRKYPCLSAVDLGTTYHMAVLLKTRRSDYVFGVPEHITHDQGGEFELSFIQLLEEMAVPSTVTGAHAGWQLSVGERHGSILGNMITAITTEHNSEGFSAMKLVISSAVAAKNMTVTKDGFTPNQRLYGAEIKFPSLTEDTAKPTFAEALDAESEYARAHRMRICARLALIRMDVQEKLRRAILRKPAHEGEGPFSPGTQIYFWTPKKADKRYKRGGLWRGPATILTRESKERYFASWRGRALLLAAPNIRLATKEELALREPAKEDADDLGELLRDPHREKTYKDQTRLKPPPRVVKRKAEPDTPERKRARMLLRGTKSIRQILQDRSNLMRQFRKRKAEKQIEDQPEPKRVSRPKRPKALEDGQAAPEVSPLPPPPDPLDGEEEEAMSEAYTPGTPINDGEPPHIDTDDEGLDEPSAVEAEPPTVRAPHEVPVPPMDDDEWEAEFLKKIPGEERRRLALDDVPFSLKRRHEGIDDAQADEAIKRLRANFCAQVAATTVFGSLQNEWVSRYEVDLLKQLTGLPVTAARIHRSPRKRFQRPPKMISRSRLSILIGKNPEDTFIVNETEEEVRHNPRKERPSQDLLTSEALILKLKKCGKELDPTFFDEKEQAAFDISDKKEWSEWIKNGVVQHVTPEEAEKIPRANIFRAPLRTPGPTTRRVQALDRMKKTDLQELEICKSCFVASGQDGRSYAILCLHVDDGLLLGDLSDRRVQRLKEQINGMFTIKAWKELSADTPLQFLGVDVTQDARGICDDMSQYIKQIRIEPLQGNGELGPREVTLYRQLVMRLRWPAQQVLPHLLYQVSNLAQRVNKATYADYREAVKLHGQFLDEVEKGRARFLYPKLNEKDKLFYVSYFDASVGKEQDGKSQLGAVHFLTTEQARKGPAPASVIEFSTNKSGRVLRSSMSAESCSMSGCVDRHLYGRLVIDRLLFGNRPLDANWRTSMGLDGGVVTDAKSLYDHLSTTGQLPTERQTMLDLMVSRHHLESGAYELFWVPTHRQFADCLTKKMVCLLWQSFCQVPRISLRETPEEKALEDHRRKLRQGQRQRRKAKMKKGCAPTPAAPVN</sequence>
<proteinExistence type="predicted"/>
<dbReference type="AlphaFoldDB" id="A0A9P1CT60"/>
<dbReference type="Gene3D" id="3.30.420.10">
    <property type="entry name" value="Ribonuclease H-like superfamily/Ribonuclease H"/>
    <property type="match status" value="1"/>
</dbReference>
<keyword evidence="5" id="KW-1185">Reference proteome</keyword>
<dbReference type="Proteomes" id="UP001152797">
    <property type="component" value="Unassembled WGS sequence"/>
</dbReference>
<feature type="compositionally biased region" description="Basic and acidic residues" evidence="1">
    <location>
        <begin position="473"/>
        <end position="489"/>
    </location>
</feature>
<feature type="region of interest" description="Disordered" evidence="1">
    <location>
        <begin position="1231"/>
        <end position="1268"/>
    </location>
</feature>
<dbReference type="EMBL" id="CAMXCT010002124">
    <property type="protein sequence ID" value="CAI3995861.1"/>
    <property type="molecule type" value="Genomic_DNA"/>
</dbReference>
<feature type="compositionally biased region" description="Basic residues" evidence="1">
    <location>
        <begin position="1241"/>
        <end position="1257"/>
    </location>
</feature>
<evidence type="ECO:0000313" key="5">
    <source>
        <dbReference type="Proteomes" id="UP001152797"/>
    </source>
</evidence>
<accession>A0A9P1CT60</accession>
<feature type="compositionally biased region" description="Basic and acidic residues" evidence="1">
    <location>
        <begin position="541"/>
        <end position="552"/>
    </location>
</feature>
<feature type="compositionally biased region" description="Basic and acidic residues" evidence="1">
    <location>
        <begin position="1231"/>
        <end position="1240"/>
    </location>
</feature>
<dbReference type="EMBL" id="CAMXCT020002124">
    <property type="protein sequence ID" value="CAL1149236.1"/>
    <property type="molecule type" value="Genomic_DNA"/>
</dbReference>
<comment type="caution">
    <text evidence="2">The sequence shown here is derived from an EMBL/GenBank/DDBJ whole genome shotgun (WGS) entry which is preliminary data.</text>
</comment>
<evidence type="ECO:0000313" key="2">
    <source>
        <dbReference type="EMBL" id="CAI3995861.1"/>
    </source>
</evidence>
<reference evidence="2" key="1">
    <citation type="submission" date="2022-10" db="EMBL/GenBank/DDBJ databases">
        <authorList>
            <person name="Chen Y."/>
            <person name="Dougan E. K."/>
            <person name="Chan C."/>
            <person name="Rhodes N."/>
            <person name="Thang M."/>
        </authorList>
    </citation>
    <scope>NUCLEOTIDE SEQUENCE</scope>
</reference>
<evidence type="ECO:0000313" key="4">
    <source>
        <dbReference type="EMBL" id="CAL4783173.1"/>
    </source>
</evidence>
<dbReference type="OrthoDB" id="422540at2759"/>
<feature type="compositionally biased region" description="Basic and acidic residues" evidence="1">
    <location>
        <begin position="499"/>
        <end position="508"/>
    </location>
</feature>
<feature type="compositionally biased region" description="Polar residues" evidence="1">
    <location>
        <begin position="520"/>
        <end position="532"/>
    </location>
</feature>
<dbReference type="GO" id="GO:0003676">
    <property type="term" value="F:nucleic acid binding"/>
    <property type="evidence" value="ECO:0007669"/>
    <property type="project" value="InterPro"/>
</dbReference>
<reference evidence="3" key="2">
    <citation type="submission" date="2024-04" db="EMBL/GenBank/DDBJ databases">
        <authorList>
            <person name="Chen Y."/>
            <person name="Shah S."/>
            <person name="Dougan E. K."/>
            <person name="Thang M."/>
            <person name="Chan C."/>
        </authorList>
    </citation>
    <scope>NUCLEOTIDE SEQUENCE [LARGE SCALE GENOMIC DNA]</scope>
</reference>
<organism evidence="2">
    <name type="scientific">Cladocopium goreaui</name>
    <dbReference type="NCBI Taxonomy" id="2562237"/>
    <lineage>
        <taxon>Eukaryota</taxon>
        <taxon>Sar</taxon>
        <taxon>Alveolata</taxon>
        <taxon>Dinophyceae</taxon>
        <taxon>Suessiales</taxon>
        <taxon>Symbiodiniaceae</taxon>
        <taxon>Cladocopium</taxon>
    </lineage>
</organism>
<dbReference type="InterPro" id="IPR036397">
    <property type="entry name" value="RNaseH_sf"/>
</dbReference>
<dbReference type="SUPFAM" id="SSF53098">
    <property type="entry name" value="Ribonuclease H-like"/>
    <property type="match status" value="1"/>
</dbReference>